<keyword evidence="2" id="KW-0418">Kinase</keyword>
<name>A0A1J3GN15_NOCCA</name>
<dbReference type="EMBL" id="GEVL01021117">
    <property type="protein sequence ID" value="JAU56224.1"/>
    <property type="molecule type" value="Transcribed_RNA"/>
</dbReference>
<keyword evidence="2" id="KW-0675">Receptor</keyword>
<accession>A0A1J3GN15</accession>
<dbReference type="GO" id="GO:0016020">
    <property type="term" value="C:membrane"/>
    <property type="evidence" value="ECO:0007669"/>
    <property type="project" value="UniProtKB-SubCell"/>
</dbReference>
<dbReference type="InterPro" id="IPR051824">
    <property type="entry name" value="LRR_Rcpt-Like_S/T_Kinase"/>
</dbReference>
<dbReference type="PANTHER" id="PTHR48006">
    <property type="entry name" value="LEUCINE-RICH REPEAT-CONTAINING PROTEIN DDB_G0281931-RELATED"/>
    <property type="match status" value="1"/>
</dbReference>
<dbReference type="AlphaFoldDB" id="A0A1J3GN15"/>
<organism evidence="2">
    <name type="scientific">Noccaea caerulescens</name>
    <name type="common">Alpine penny-cress</name>
    <name type="synonym">Thlaspi caerulescens</name>
    <dbReference type="NCBI Taxonomy" id="107243"/>
    <lineage>
        <taxon>Eukaryota</taxon>
        <taxon>Viridiplantae</taxon>
        <taxon>Streptophyta</taxon>
        <taxon>Embryophyta</taxon>
        <taxon>Tracheophyta</taxon>
        <taxon>Spermatophyta</taxon>
        <taxon>Magnoliopsida</taxon>
        <taxon>eudicotyledons</taxon>
        <taxon>Gunneridae</taxon>
        <taxon>Pentapetalae</taxon>
        <taxon>rosids</taxon>
        <taxon>malvids</taxon>
        <taxon>Brassicales</taxon>
        <taxon>Brassicaceae</taxon>
        <taxon>Coluteocarpeae</taxon>
        <taxon>Noccaea</taxon>
    </lineage>
</organism>
<dbReference type="PANTHER" id="PTHR48006:SF66">
    <property type="entry name" value="PROTEIN KINASE DOMAIN-CONTAINING PROTEIN"/>
    <property type="match status" value="1"/>
</dbReference>
<sequence>MLTVFSVLFLLFTIITSFFAISTKYVSSALHPDELNVLEKIATTLGIEGLDLSYRDPCDLGALKMMQEVDVVSNLEKRNNTIYCDCSFNNNTCHITTIVLKTLSLPGKLPPELSQLPYLRSIELCRNYLSGTIPMEWALLPHLTSMLAPSLSLSLSDIHTLQSSWRVTFELSRKLALRE</sequence>
<gene>
    <name evidence="2" type="ORF">LE_TR5400_c1_g1_i1_g.19129</name>
</gene>
<dbReference type="InterPro" id="IPR032675">
    <property type="entry name" value="LRR_dom_sf"/>
</dbReference>
<reference evidence="2" key="1">
    <citation type="submission" date="2016-07" db="EMBL/GenBank/DDBJ databases">
        <title>De novo transcriptome assembly of four accessions of the metal hyperaccumulator plant Noccaea caerulescens.</title>
        <authorList>
            <person name="Blande D."/>
            <person name="Halimaa P."/>
            <person name="Tervahauta A.I."/>
            <person name="Aarts M.G."/>
            <person name="Karenlampi S.O."/>
        </authorList>
    </citation>
    <scope>NUCLEOTIDE SEQUENCE</scope>
</reference>
<dbReference type="Gene3D" id="3.80.10.10">
    <property type="entry name" value="Ribonuclease Inhibitor"/>
    <property type="match status" value="1"/>
</dbReference>
<evidence type="ECO:0000256" key="1">
    <source>
        <dbReference type="ARBA" id="ARBA00004479"/>
    </source>
</evidence>
<comment type="subcellular location">
    <subcellularLocation>
        <location evidence="1">Membrane</location>
        <topology evidence="1">Single-pass type I membrane protein</topology>
    </subcellularLocation>
</comment>
<dbReference type="GO" id="GO:0016301">
    <property type="term" value="F:kinase activity"/>
    <property type="evidence" value="ECO:0007669"/>
    <property type="project" value="UniProtKB-KW"/>
</dbReference>
<keyword evidence="2" id="KW-0808">Transferase</keyword>
<dbReference type="SUPFAM" id="SSF52058">
    <property type="entry name" value="L domain-like"/>
    <property type="match status" value="1"/>
</dbReference>
<protein>
    <submittedName>
        <fullName evidence="2">Putative LRR receptor-like serine/threonine-protein kinase</fullName>
    </submittedName>
</protein>
<evidence type="ECO:0000313" key="2">
    <source>
        <dbReference type="EMBL" id="JAU56224.1"/>
    </source>
</evidence>
<proteinExistence type="predicted"/>